<organism evidence="2 3">
    <name type="scientific">Prymnesium parvum</name>
    <name type="common">Toxic golden alga</name>
    <dbReference type="NCBI Taxonomy" id="97485"/>
    <lineage>
        <taxon>Eukaryota</taxon>
        <taxon>Haptista</taxon>
        <taxon>Haptophyta</taxon>
        <taxon>Prymnesiophyceae</taxon>
        <taxon>Prymnesiales</taxon>
        <taxon>Prymnesiaceae</taxon>
        <taxon>Prymnesium</taxon>
    </lineage>
</organism>
<evidence type="ECO:0000313" key="3">
    <source>
        <dbReference type="Proteomes" id="UP001515480"/>
    </source>
</evidence>
<keyword evidence="3" id="KW-1185">Reference proteome</keyword>
<dbReference type="EMBL" id="JBGBPQ010000016">
    <property type="protein sequence ID" value="KAL1508623.1"/>
    <property type="molecule type" value="Genomic_DNA"/>
</dbReference>
<accession>A0AB34J012</accession>
<evidence type="ECO:0000313" key="2">
    <source>
        <dbReference type="EMBL" id="KAL1508623.1"/>
    </source>
</evidence>
<name>A0AB34J012_PRYPA</name>
<sequence>MRRERVAREGPPHAKRPREDAEPTNAALALTSWAECATILKQALHAAGTDAPNSDRPPYSVSQLLGWGSRFLARPSTAAAAPSSSVLLRFCGDSLRRLIAHMHGRVESECARVEQLLQTPPKASRWEGLPLDLRQMLLLRHGPRAIVETFARPAACDPADLGALVTILRTQRSVLSRLLYWQTLLLPVEQPHWQALVQQSDPPGDNLKDQPVCVTAKVVAVRGAVPRAESAATHLVTGAQSDAHWKLEVQLARRPEQQGGGEALRVERVTFREDLHHIASELPEETHRLLEQIATCEAPLMPPAAGMWRAGAVDDCGEVAEWLRPVPAVVRQPLWSASWQRRGRA</sequence>
<evidence type="ECO:0000256" key="1">
    <source>
        <dbReference type="SAM" id="MobiDB-lite"/>
    </source>
</evidence>
<dbReference type="AlphaFoldDB" id="A0AB34J012"/>
<dbReference type="Proteomes" id="UP001515480">
    <property type="component" value="Unassembled WGS sequence"/>
</dbReference>
<comment type="caution">
    <text evidence="2">The sequence shown here is derived from an EMBL/GenBank/DDBJ whole genome shotgun (WGS) entry which is preliminary data.</text>
</comment>
<feature type="region of interest" description="Disordered" evidence="1">
    <location>
        <begin position="1"/>
        <end position="24"/>
    </location>
</feature>
<protein>
    <submittedName>
        <fullName evidence="2">Uncharacterized protein</fullName>
    </submittedName>
</protein>
<gene>
    <name evidence="2" type="ORF">AB1Y20_004719</name>
</gene>
<feature type="compositionally biased region" description="Basic and acidic residues" evidence="1">
    <location>
        <begin position="1"/>
        <end position="21"/>
    </location>
</feature>
<reference evidence="2 3" key="1">
    <citation type="journal article" date="2024" name="Science">
        <title>Giant polyketide synthase enzymes in the biosynthesis of giant marine polyether toxins.</title>
        <authorList>
            <person name="Fallon T.R."/>
            <person name="Shende V.V."/>
            <person name="Wierzbicki I.H."/>
            <person name="Pendleton A.L."/>
            <person name="Watervoot N.F."/>
            <person name="Auber R.P."/>
            <person name="Gonzalez D.J."/>
            <person name="Wisecaver J.H."/>
            <person name="Moore B.S."/>
        </authorList>
    </citation>
    <scope>NUCLEOTIDE SEQUENCE [LARGE SCALE GENOMIC DNA]</scope>
    <source>
        <strain evidence="2 3">12B1</strain>
    </source>
</reference>
<proteinExistence type="predicted"/>